<dbReference type="SUPFAM" id="SSF56112">
    <property type="entry name" value="Protein kinase-like (PK-like)"/>
    <property type="match status" value="1"/>
</dbReference>
<sequence>MKNKIKELVDLLPEVYQTIYGHPDLSQVVSRECFDRLTEINIVYSALEDKLGRPLRVLDLGCAQGFFCLSLAERGATVLGIDFLEANINLCNALAEENSHLNVKFSQGRIEEVITQLENDEYDLVTGLSVFHHIVHQNGLETVKEWIGHMAEKVAVMIFELAINSEPLYWAASLPDKTKDLISKCAFVHELGLYPTHLSEIERPLYVASNYYWIFGDKLERFSSSKSEPHAFADNVHKGTRKYFFSDDYVVKLFDTSTELKDRNSKELKREIEFLSSPPQGFNTPKLITHGHTQNESWLVMELLPGDLLLDAINNDHSYNSEKVLLSILEQLIVLEENQLYHDDIRTWNILLQENDVARIIDYGSITNEKKDCLWPYNIYLSFLILLSEVVSKIQNDVNPLRNVSISTFNLPSPYNLYLRALWDVPAEEWSFKKIYDCISNHDLSYGQLEASSMTSVWMNAIEEGLQSSIDYAKYIYNESQVVKSELQLLEHSQQAADLQLLTQATEQEDLEKVALLAKLEHFEQVQHSFKAQQTHQLEQYQQLQQVSEQQQLQIQQLEQYQQQFQIERYEQLEQLEQMELNNPIADAEKNERLHHLEQLKQMVELDRFERLTKDRIQKIEDSIEMELVLTKEKLHQAEIQLQHTHAHIGEIHRSTSWRVSSPIRIAKRLITGQQPGGLKNSAITLIKRVVRKTAKTGINYVGRKPKLKNFAISTAHKLGVYNKLVSFYHRYKRISPVITPGTTPMPDSSNYQEHNLKMSSRTSKVYSFLLKKENDKKNKRND</sequence>
<organism evidence="5">
    <name type="scientific">Rouxiella sp. WC2420</name>
    <dbReference type="NCBI Taxonomy" id="3234145"/>
    <lineage>
        <taxon>Bacteria</taxon>
        <taxon>Pseudomonadati</taxon>
        <taxon>Pseudomonadota</taxon>
        <taxon>Gammaproteobacteria</taxon>
        <taxon>Enterobacterales</taxon>
        <taxon>Yersiniaceae</taxon>
        <taxon>Rouxiella</taxon>
    </lineage>
</organism>
<dbReference type="InterPro" id="IPR011009">
    <property type="entry name" value="Kinase-like_dom_sf"/>
</dbReference>
<accession>A0AB39VUX5</accession>
<dbReference type="Pfam" id="PF13847">
    <property type="entry name" value="Methyltransf_31"/>
    <property type="match status" value="1"/>
</dbReference>
<dbReference type="GO" id="GO:0008168">
    <property type="term" value="F:methyltransferase activity"/>
    <property type="evidence" value="ECO:0007669"/>
    <property type="project" value="UniProtKB-KW"/>
</dbReference>
<dbReference type="GO" id="GO:0032259">
    <property type="term" value="P:methylation"/>
    <property type="evidence" value="ECO:0007669"/>
    <property type="project" value="UniProtKB-KW"/>
</dbReference>
<dbReference type="SMART" id="SM00220">
    <property type="entry name" value="S_TKc"/>
    <property type="match status" value="1"/>
</dbReference>
<dbReference type="PANTHER" id="PTHR43464">
    <property type="entry name" value="METHYLTRANSFERASE"/>
    <property type="match status" value="1"/>
</dbReference>
<dbReference type="PANTHER" id="PTHR43464:SF19">
    <property type="entry name" value="UBIQUINONE BIOSYNTHESIS O-METHYLTRANSFERASE, MITOCHONDRIAL"/>
    <property type="match status" value="1"/>
</dbReference>
<dbReference type="Gene3D" id="3.40.50.150">
    <property type="entry name" value="Vaccinia Virus protein VP39"/>
    <property type="match status" value="1"/>
</dbReference>
<feature type="domain" description="Protein kinase" evidence="4">
    <location>
        <begin position="222"/>
        <end position="531"/>
    </location>
</feature>
<dbReference type="InterPro" id="IPR029063">
    <property type="entry name" value="SAM-dependent_MTases_sf"/>
</dbReference>
<evidence type="ECO:0000259" key="4">
    <source>
        <dbReference type="PROSITE" id="PS50011"/>
    </source>
</evidence>
<evidence type="ECO:0000313" key="5">
    <source>
        <dbReference type="EMBL" id="XDU74428.1"/>
    </source>
</evidence>
<dbReference type="PROSITE" id="PS00109">
    <property type="entry name" value="PROTEIN_KINASE_TYR"/>
    <property type="match status" value="1"/>
</dbReference>
<dbReference type="Gene3D" id="1.10.510.10">
    <property type="entry name" value="Transferase(Phosphotransferase) domain 1"/>
    <property type="match status" value="1"/>
</dbReference>
<evidence type="ECO:0000256" key="1">
    <source>
        <dbReference type="ARBA" id="ARBA00022603"/>
    </source>
</evidence>
<protein>
    <submittedName>
        <fullName evidence="5">Methyltransferase domain-containing protein</fullName>
    </submittedName>
</protein>
<dbReference type="SUPFAM" id="SSF53335">
    <property type="entry name" value="S-adenosyl-L-methionine-dependent methyltransferases"/>
    <property type="match status" value="1"/>
</dbReference>
<dbReference type="AlphaFoldDB" id="A0AB39VUX5"/>
<dbReference type="EMBL" id="CP165628">
    <property type="protein sequence ID" value="XDU74428.1"/>
    <property type="molecule type" value="Genomic_DNA"/>
</dbReference>
<dbReference type="CDD" id="cd02440">
    <property type="entry name" value="AdoMet_MTases"/>
    <property type="match status" value="1"/>
</dbReference>
<reference evidence="5" key="1">
    <citation type="submission" date="2024-07" db="EMBL/GenBank/DDBJ databases">
        <authorList>
            <person name="Biller S.J."/>
        </authorList>
    </citation>
    <scope>NUCLEOTIDE SEQUENCE</scope>
    <source>
        <strain evidence="5">WC2420</strain>
    </source>
</reference>
<evidence type="ECO:0000256" key="2">
    <source>
        <dbReference type="ARBA" id="ARBA00022679"/>
    </source>
</evidence>
<keyword evidence="3" id="KW-0949">S-adenosyl-L-methionine</keyword>
<dbReference type="GO" id="GO:0004672">
    <property type="term" value="F:protein kinase activity"/>
    <property type="evidence" value="ECO:0007669"/>
    <property type="project" value="InterPro"/>
</dbReference>
<dbReference type="Gene3D" id="3.30.200.20">
    <property type="entry name" value="Phosphorylase Kinase, domain 1"/>
    <property type="match status" value="1"/>
</dbReference>
<dbReference type="GO" id="GO:0005524">
    <property type="term" value="F:ATP binding"/>
    <property type="evidence" value="ECO:0007669"/>
    <property type="project" value="InterPro"/>
</dbReference>
<keyword evidence="1 5" id="KW-0489">Methyltransferase</keyword>
<gene>
    <name evidence="5" type="ORF">AB3G37_10280</name>
</gene>
<keyword evidence="2" id="KW-0808">Transferase</keyword>
<proteinExistence type="predicted"/>
<dbReference type="InterPro" id="IPR025714">
    <property type="entry name" value="Methyltranfer_dom"/>
</dbReference>
<name>A0AB39VUX5_9GAMM</name>
<dbReference type="RefSeq" id="WP_369790605.1">
    <property type="nucleotide sequence ID" value="NZ_CP165628.1"/>
</dbReference>
<dbReference type="InterPro" id="IPR000719">
    <property type="entry name" value="Prot_kinase_dom"/>
</dbReference>
<dbReference type="InterPro" id="IPR008266">
    <property type="entry name" value="Tyr_kinase_AS"/>
</dbReference>
<dbReference type="PROSITE" id="PS50011">
    <property type="entry name" value="PROTEIN_KINASE_DOM"/>
    <property type="match status" value="1"/>
</dbReference>
<evidence type="ECO:0000256" key="3">
    <source>
        <dbReference type="ARBA" id="ARBA00022691"/>
    </source>
</evidence>
<dbReference type="Pfam" id="PF00069">
    <property type="entry name" value="Pkinase"/>
    <property type="match status" value="1"/>
</dbReference>